<dbReference type="GO" id="GO:0046872">
    <property type="term" value="F:metal ion binding"/>
    <property type="evidence" value="ECO:0007669"/>
    <property type="project" value="UniProtKB-KW"/>
</dbReference>
<keyword evidence="4" id="KW-0460">Magnesium</keyword>
<dbReference type="InterPro" id="IPR047198">
    <property type="entry name" value="DDP-like_NUDIX"/>
</dbReference>
<dbReference type="GO" id="GO:0000298">
    <property type="term" value="F:endopolyphosphatase activity"/>
    <property type="evidence" value="ECO:0007669"/>
    <property type="project" value="TreeGrafter"/>
</dbReference>
<comment type="caution">
    <text evidence="7">The sequence shown here is derived from an EMBL/GenBank/DDBJ whole genome shotgun (WGS) entry which is preliminary data.</text>
</comment>
<dbReference type="GO" id="GO:0034432">
    <property type="term" value="F:bis(5'-adenosyl)-pentaphosphatase activity"/>
    <property type="evidence" value="ECO:0007669"/>
    <property type="project" value="TreeGrafter"/>
</dbReference>
<evidence type="ECO:0000313" key="8">
    <source>
        <dbReference type="Proteomes" id="UP000287687"/>
    </source>
</evidence>
<dbReference type="PROSITE" id="PS00893">
    <property type="entry name" value="NUDIX_BOX"/>
    <property type="match status" value="1"/>
</dbReference>
<dbReference type="GO" id="GO:0034431">
    <property type="term" value="F:bis(5'-adenosyl)-hexaphosphatase activity"/>
    <property type="evidence" value="ECO:0007669"/>
    <property type="project" value="TreeGrafter"/>
</dbReference>
<name>A0A3S3S9P5_9HYPH</name>
<dbReference type="InterPro" id="IPR020084">
    <property type="entry name" value="NUDIX_hydrolase_CS"/>
</dbReference>
<sequence>MRRPTRQNSHDTDGLIIEQAGALCLRVSPKGAQEILLVGSRRSGRWGLPKGHIEPGETSYEAAAREAFEEAGIRGEISDTIAGSFAYSKESSPNPYRVIVHRLAVSSIGDAYPEQGLRARQWFTHSDAANAVGHEGLRDLLQNLD</sequence>
<organism evidence="7 8">
    <name type="scientific">Neorhizobium lilium</name>
    <dbReference type="NCBI Taxonomy" id="2503024"/>
    <lineage>
        <taxon>Bacteria</taxon>
        <taxon>Pseudomonadati</taxon>
        <taxon>Pseudomonadota</taxon>
        <taxon>Alphaproteobacteria</taxon>
        <taxon>Hyphomicrobiales</taxon>
        <taxon>Rhizobiaceae</taxon>
        <taxon>Rhizobium/Agrobacterium group</taxon>
        <taxon>Neorhizobium</taxon>
    </lineage>
</organism>
<dbReference type="InterPro" id="IPR020476">
    <property type="entry name" value="Nudix_hydrolase"/>
</dbReference>
<dbReference type="GO" id="GO:1901907">
    <property type="term" value="P:diadenosine pentaphosphate catabolic process"/>
    <property type="evidence" value="ECO:0007669"/>
    <property type="project" value="TreeGrafter"/>
</dbReference>
<dbReference type="PROSITE" id="PS51462">
    <property type="entry name" value="NUDIX"/>
    <property type="match status" value="1"/>
</dbReference>
<dbReference type="AlphaFoldDB" id="A0A3S3S9P5"/>
<evidence type="ECO:0000256" key="2">
    <source>
        <dbReference type="ARBA" id="ARBA00022723"/>
    </source>
</evidence>
<comment type="cofactor">
    <cofactor evidence="1">
        <name>Mg(2+)</name>
        <dbReference type="ChEBI" id="CHEBI:18420"/>
    </cofactor>
</comment>
<accession>A0A3S3S9P5</accession>
<dbReference type="PANTHER" id="PTHR12629:SF0">
    <property type="entry name" value="DIPHOSPHOINOSITOL-POLYPHOSPHATE DIPHOSPHATASE"/>
    <property type="match status" value="1"/>
</dbReference>
<keyword evidence="2" id="KW-0479">Metal-binding</keyword>
<proteinExistence type="inferred from homology"/>
<dbReference type="GO" id="GO:1901909">
    <property type="term" value="P:diadenosine hexaphosphate catabolic process"/>
    <property type="evidence" value="ECO:0007669"/>
    <property type="project" value="TreeGrafter"/>
</dbReference>
<dbReference type="SUPFAM" id="SSF55811">
    <property type="entry name" value="Nudix"/>
    <property type="match status" value="1"/>
</dbReference>
<evidence type="ECO:0000259" key="6">
    <source>
        <dbReference type="PROSITE" id="PS51462"/>
    </source>
</evidence>
<dbReference type="CDD" id="cd04666">
    <property type="entry name" value="NUDIX_DIPP2_like_Nudt4"/>
    <property type="match status" value="1"/>
</dbReference>
<evidence type="ECO:0000313" key="7">
    <source>
        <dbReference type="EMBL" id="RWX74832.1"/>
    </source>
</evidence>
<dbReference type="GO" id="GO:0071543">
    <property type="term" value="P:diphosphoinositol polyphosphate metabolic process"/>
    <property type="evidence" value="ECO:0007669"/>
    <property type="project" value="TreeGrafter"/>
</dbReference>
<evidence type="ECO:0000256" key="3">
    <source>
        <dbReference type="ARBA" id="ARBA00022801"/>
    </source>
</evidence>
<comment type="similarity">
    <text evidence="5">Belongs to the Nudix hydrolase family.</text>
</comment>
<keyword evidence="8" id="KW-1185">Reference proteome</keyword>
<reference evidence="7 8" key="1">
    <citation type="submission" date="2019-01" db="EMBL/GenBank/DDBJ databases">
        <title>The draft genome of Rhizobium sp. 24NR.</title>
        <authorList>
            <person name="Liu L."/>
            <person name="Liang L."/>
            <person name="Shi S."/>
            <person name="Xu L."/>
            <person name="Wang X."/>
            <person name="Li L."/>
            <person name="Zhang X."/>
        </authorList>
    </citation>
    <scope>NUCLEOTIDE SEQUENCE [LARGE SCALE GENOMIC DNA]</scope>
    <source>
        <strain evidence="7 8">24NR</strain>
    </source>
</reference>
<protein>
    <submittedName>
        <fullName evidence="7">NUDIX hydrolase</fullName>
    </submittedName>
</protein>
<dbReference type="Pfam" id="PF00293">
    <property type="entry name" value="NUDIX"/>
    <property type="match status" value="1"/>
</dbReference>
<feature type="domain" description="Nudix hydrolase" evidence="6">
    <location>
        <begin position="17"/>
        <end position="145"/>
    </location>
</feature>
<dbReference type="GO" id="GO:0008486">
    <property type="term" value="F:diphosphoinositol-polyphosphate diphosphatase activity"/>
    <property type="evidence" value="ECO:0007669"/>
    <property type="project" value="TreeGrafter"/>
</dbReference>
<dbReference type="InterPro" id="IPR015797">
    <property type="entry name" value="NUDIX_hydrolase-like_dom_sf"/>
</dbReference>
<dbReference type="InterPro" id="IPR000086">
    <property type="entry name" value="NUDIX_hydrolase_dom"/>
</dbReference>
<keyword evidence="3 5" id="KW-0378">Hydrolase</keyword>
<dbReference type="GO" id="GO:1901911">
    <property type="term" value="P:adenosine 5'-(hexahydrogen pentaphosphate) catabolic process"/>
    <property type="evidence" value="ECO:0007669"/>
    <property type="project" value="TreeGrafter"/>
</dbReference>
<dbReference type="GO" id="GO:0005737">
    <property type="term" value="C:cytoplasm"/>
    <property type="evidence" value="ECO:0007669"/>
    <property type="project" value="TreeGrafter"/>
</dbReference>
<dbReference type="OrthoDB" id="7066910at2"/>
<dbReference type="RefSeq" id="WP_128445493.1">
    <property type="nucleotide sequence ID" value="NZ_SBIP01000006.1"/>
</dbReference>
<dbReference type="PANTHER" id="PTHR12629">
    <property type="entry name" value="DIPHOSPHOINOSITOL POLYPHOSPHATE PHOSPHOHYDROLASE"/>
    <property type="match status" value="1"/>
</dbReference>
<evidence type="ECO:0000256" key="5">
    <source>
        <dbReference type="RuleBase" id="RU003476"/>
    </source>
</evidence>
<dbReference type="EMBL" id="SBIP01000006">
    <property type="protein sequence ID" value="RWX74832.1"/>
    <property type="molecule type" value="Genomic_DNA"/>
</dbReference>
<evidence type="ECO:0000256" key="4">
    <source>
        <dbReference type="ARBA" id="ARBA00022842"/>
    </source>
</evidence>
<dbReference type="PRINTS" id="PR00502">
    <property type="entry name" value="NUDIXFAMILY"/>
</dbReference>
<gene>
    <name evidence="7" type="ORF">EPK99_23340</name>
</gene>
<dbReference type="Gene3D" id="3.90.79.10">
    <property type="entry name" value="Nucleoside Triphosphate Pyrophosphohydrolase"/>
    <property type="match status" value="1"/>
</dbReference>
<dbReference type="Proteomes" id="UP000287687">
    <property type="component" value="Unassembled WGS sequence"/>
</dbReference>
<evidence type="ECO:0000256" key="1">
    <source>
        <dbReference type="ARBA" id="ARBA00001946"/>
    </source>
</evidence>